<dbReference type="InterPro" id="IPR050128">
    <property type="entry name" value="Sulfate_adenylyltrnsfr_sub2"/>
</dbReference>
<keyword evidence="1" id="KW-0175">Coiled coil</keyword>
<reference evidence="3" key="1">
    <citation type="submission" date="2010-04" db="EMBL/GenBank/DDBJ databases">
        <title>Complete sequence of Methanocaldococcus infernus ME.</title>
        <authorList>
            <consortium name="US DOE Joint Genome Institute"/>
            <person name="Lucas S."/>
            <person name="Copeland A."/>
            <person name="Lapidus A."/>
            <person name="Cheng J.-F."/>
            <person name="Bruce D."/>
            <person name="Goodwin L."/>
            <person name="Pitluck S."/>
            <person name="Munk A.C."/>
            <person name="Detter J.C."/>
            <person name="Han C."/>
            <person name="Tapia R."/>
            <person name="Land M."/>
            <person name="Hauser L."/>
            <person name="Kyrpides N."/>
            <person name="Mikhailova N."/>
            <person name="Sieprawska-Lupa M."/>
            <person name="Whitman W.B."/>
            <person name="Woyke T."/>
        </authorList>
    </citation>
    <scope>NUCLEOTIDE SEQUENCE [LARGE SCALE GENOMIC DNA]</scope>
    <source>
        <strain evidence="3">ME</strain>
    </source>
</reference>
<proteinExistence type="predicted"/>
<sequence length="395" mass="46782">MDNKFLSPYENEILKRLTGKDFKDLAVILEKIGGLDYRKKVYIDNLYIGILEFNLITLQWEFHPSANFYLIEKPKIRLKPTRRKIKGKKINLELIENPEELEEGYFGFEMGNYVGVGIKKGDKIKIKDLTLKREVFLEKLDSYIKKNKNRIEKLEKKAKNLIKNYKGKEINASFSGGKDSSVSTLLANEIIKDIEVIFIDTGLEFPETIKFVKDFAKKYDLNLTILKGGDFWEELNKRGVPTKDNRWCNTICKLNPLREYLKKYKLVYTINGSRRAESFSRERLSYEKRGLIENQINVFPILDWKGVDVWSWIYLNDILYNPLYDKGFERIGCYLCPAMLNAEFLRVRELYPELFNKWVNALKSFGYSEEEILRGFWRWKHLPKKLKEIKRLINL</sequence>
<dbReference type="RefSeq" id="WP_013100115.1">
    <property type="nucleotide sequence ID" value="NC_014122.1"/>
</dbReference>
<organism evidence="3 4">
    <name type="scientific">Methanocaldococcus infernus (strain DSM 11812 / JCM 15783 / ME)</name>
    <dbReference type="NCBI Taxonomy" id="573063"/>
    <lineage>
        <taxon>Archaea</taxon>
        <taxon>Methanobacteriati</taxon>
        <taxon>Methanobacteriota</taxon>
        <taxon>Methanomada group</taxon>
        <taxon>Methanococci</taxon>
        <taxon>Methanococcales</taxon>
        <taxon>Methanocaldococcaceae</taxon>
        <taxon>Methanocaldococcus</taxon>
    </lineage>
</organism>
<dbReference type="EMBL" id="CP002009">
    <property type="protein sequence ID" value="ADG13369.1"/>
    <property type="molecule type" value="Genomic_DNA"/>
</dbReference>
<dbReference type="HOGENOM" id="CLU_026622_0_0_2"/>
<evidence type="ECO:0000313" key="3">
    <source>
        <dbReference type="EMBL" id="ADG13369.1"/>
    </source>
</evidence>
<dbReference type="GO" id="GO:0003824">
    <property type="term" value="F:catalytic activity"/>
    <property type="evidence" value="ECO:0007669"/>
    <property type="project" value="InterPro"/>
</dbReference>
<dbReference type="GeneID" id="9131711"/>
<dbReference type="SUPFAM" id="SSF52402">
    <property type="entry name" value="Adenine nucleotide alpha hydrolases-like"/>
    <property type="match status" value="1"/>
</dbReference>
<feature type="domain" description="Phosphoadenosine phosphosulphate reductase" evidence="2">
    <location>
        <begin position="170"/>
        <end position="338"/>
    </location>
</feature>
<dbReference type="Gene3D" id="3.40.50.620">
    <property type="entry name" value="HUPs"/>
    <property type="match status" value="1"/>
</dbReference>
<dbReference type="Pfam" id="PF01507">
    <property type="entry name" value="PAPS_reduct"/>
    <property type="match status" value="1"/>
</dbReference>
<evidence type="ECO:0000259" key="2">
    <source>
        <dbReference type="Pfam" id="PF01507"/>
    </source>
</evidence>
<dbReference type="Proteomes" id="UP000002061">
    <property type="component" value="Chromosome"/>
</dbReference>
<evidence type="ECO:0000313" key="4">
    <source>
        <dbReference type="Proteomes" id="UP000002061"/>
    </source>
</evidence>
<dbReference type="InterPro" id="IPR002500">
    <property type="entry name" value="PAPS_reduct_dom"/>
</dbReference>
<feature type="coiled-coil region" evidence="1">
    <location>
        <begin position="137"/>
        <end position="171"/>
    </location>
</feature>
<dbReference type="PANTHER" id="PTHR43196">
    <property type="entry name" value="SULFATE ADENYLYLTRANSFERASE SUBUNIT 2"/>
    <property type="match status" value="1"/>
</dbReference>
<name>D5VS16_METIM</name>
<evidence type="ECO:0000256" key="1">
    <source>
        <dbReference type="SAM" id="Coils"/>
    </source>
</evidence>
<dbReference type="CDD" id="cd23947">
    <property type="entry name" value="PAPS_reductase-like_YbdN"/>
    <property type="match status" value="1"/>
</dbReference>
<dbReference type="PANTHER" id="PTHR43196:SF2">
    <property type="entry name" value="PHOSPHOADENOSINE PHOSPHOSULFATE REDUCTASE"/>
    <property type="match status" value="1"/>
</dbReference>
<dbReference type="eggNOG" id="arCOG00074">
    <property type="taxonomic scope" value="Archaea"/>
</dbReference>
<dbReference type="InterPro" id="IPR014729">
    <property type="entry name" value="Rossmann-like_a/b/a_fold"/>
</dbReference>
<accession>D5VS16</accession>
<dbReference type="STRING" id="573063.Metin_0702"/>
<dbReference type="AlphaFoldDB" id="D5VS16"/>
<gene>
    <name evidence="3" type="ordered locus">Metin_0702</name>
</gene>
<keyword evidence="4" id="KW-1185">Reference proteome</keyword>
<protein>
    <submittedName>
        <fullName evidence="3">Phosphoadenosine phosphosulfate reductase</fullName>
    </submittedName>
</protein>
<dbReference type="OrthoDB" id="5817at2157"/>
<dbReference type="NCBIfam" id="NF006327">
    <property type="entry name" value="PRK08557.1"/>
    <property type="match status" value="1"/>
</dbReference>
<dbReference type="KEGG" id="mif:Metin_0702"/>